<comment type="caution">
    <text evidence="3">The sequence shown here is derived from an EMBL/GenBank/DDBJ whole genome shotgun (WGS) entry which is preliminary data.</text>
</comment>
<evidence type="ECO:0000313" key="3">
    <source>
        <dbReference type="EMBL" id="TRX92359.1"/>
    </source>
</evidence>
<protein>
    <submittedName>
        <fullName evidence="3">Uncharacterized protein</fullName>
    </submittedName>
</protein>
<dbReference type="GO" id="GO:0005886">
    <property type="term" value="C:plasma membrane"/>
    <property type="evidence" value="ECO:0007669"/>
    <property type="project" value="InterPro"/>
</dbReference>
<feature type="compositionally biased region" description="Basic and acidic residues" evidence="1">
    <location>
        <begin position="243"/>
        <end position="292"/>
    </location>
</feature>
<evidence type="ECO:0000256" key="1">
    <source>
        <dbReference type="SAM" id="MobiDB-lite"/>
    </source>
</evidence>
<dbReference type="Pfam" id="PF06687">
    <property type="entry name" value="SUR7"/>
    <property type="match status" value="1"/>
</dbReference>
<gene>
    <name evidence="3" type="ORF">FHL15_006745</name>
</gene>
<feature type="transmembrane region" description="Helical" evidence="2">
    <location>
        <begin position="146"/>
        <end position="170"/>
    </location>
</feature>
<dbReference type="InterPro" id="IPR009571">
    <property type="entry name" value="SUR7/Rim9-like_fungi"/>
</dbReference>
<keyword evidence="2" id="KW-0812">Transmembrane</keyword>
<feature type="region of interest" description="Disordered" evidence="1">
    <location>
        <begin position="217"/>
        <end position="292"/>
    </location>
</feature>
<dbReference type="EMBL" id="VFLP01000037">
    <property type="protein sequence ID" value="TRX92359.1"/>
    <property type="molecule type" value="Genomic_DNA"/>
</dbReference>
<evidence type="ECO:0000256" key="2">
    <source>
        <dbReference type="SAM" id="Phobius"/>
    </source>
</evidence>
<name>A0A553HWM7_9PEZI</name>
<dbReference type="OrthoDB" id="2354757at2759"/>
<keyword evidence="4" id="KW-1185">Reference proteome</keyword>
<proteinExistence type="predicted"/>
<feature type="transmembrane region" description="Helical" evidence="2">
    <location>
        <begin position="182"/>
        <end position="207"/>
    </location>
</feature>
<accession>A0A553HWM7</accession>
<evidence type="ECO:0000313" key="4">
    <source>
        <dbReference type="Proteomes" id="UP000319160"/>
    </source>
</evidence>
<keyword evidence="2" id="KW-1133">Transmembrane helix</keyword>
<reference evidence="4" key="1">
    <citation type="submission" date="2019-06" db="EMBL/GenBank/DDBJ databases">
        <title>Draft genome sequence of the griseofulvin-producing fungus Xylaria cubensis strain G536.</title>
        <authorList>
            <person name="Mead M.E."/>
            <person name="Raja H.A."/>
            <person name="Steenwyk J.L."/>
            <person name="Knowles S.L."/>
            <person name="Oberlies N.H."/>
            <person name="Rokas A."/>
        </authorList>
    </citation>
    <scope>NUCLEOTIDE SEQUENCE [LARGE SCALE GENOMIC DNA]</scope>
    <source>
        <strain evidence="4">G536</strain>
    </source>
</reference>
<organism evidence="3 4">
    <name type="scientific">Xylaria flabelliformis</name>
    <dbReference type="NCBI Taxonomy" id="2512241"/>
    <lineage>
        <taxon>Eukaryota</taxon>
        <taxon>Fungi</taxon>
        <taxon>Dikarya</taxon>
        <taxon>Ascomycota</taxon>
        <taxon>Pezizomycotina</taxon>
        <taxon>Sordariomycetes</taxon>
        <taxon>Xylariomycetidae</taxon>
        <taxon>Xylariales</taxon>
        <taxon>Xylariaceae</taxon>
        <taxon>Xylaria</taxon>
    </lineage>
</organism>
<dbReference type="AlphaFoldDB" id="A0A553HWM7"/>
<keyword evidence="2" id="KW-0472">Membrane</keyword>
<sequence>MPIHSILVLLSVVTILLSFAFFVVVDATVPATLDMSLFEVKRPYKSVDGYSPILKLGTFGYCIDWEYHDANATPSTKPLPMCFHGNDYDTASINLYFPQTYDYPIQYIARLTPAASALHPLNTALVFLVLATTALPCFVPPIFAVALSWLATASSVAAVGTTFSLALGVRSRVGISYFGYGFGIWALLVAAISTWVFTALLTTAWWLRRRSDQRNLSQTVEKSGPGHGSLDVDASVESQGGELSREVPLRELHEGEVSRKHELLNTDRRERGRAESGAEERYELETPQRTKF</sequence>
<dbReference type="STRING" id="2512241.A0A553HWM7"/>
<feature type="transmembrane region" description="Helical" evidence="2">
    <location>
        <begin position="121"/>
        <end position="139"/>
    </location>
</feature>
<dbReference type="Proteomes" id="UP000319160">
    <property type="component" value="Unassembled WGS sequence"/>
</dbReference>